<comment type="cofactor">
    <cofactor evidence="1">
        <name>Ca(2+)</name>
        <dbReference type="ChEBI" id="CHEBI:29108"/>
    </cofactor>
</comment>
<evidence type="ECO:0000313" key="11">
    <source>
        <dbReference type="Proteomes" id="UP000784286"/>
    </source>
</evidence>
<dbReference type="EMBL" id="JAHLFJ010000047">
    <property type="protein sequence ID" value="MBU3855912.1"/>
    <property type="molecule type" value="Genomic_DNA"/>
</dbReference>
<evidence type="ECO:0000259" key="9">
    <source>
        <dbReference type="Pfam" id="PF00884"/>
    </source>
</evidence>
<accession>A0A948X105</accession>
<evidence type="ECO:0000256" key="3">
    <source>
        <dbReference type="ARBA" id="ARBA00022723"/>
    </source>
</evidence>
<evidence type="ECO:0000256" key="4">
    <source>
        <dbReference type="ARBA" id="ARBA00022729"/>
    </source>
</evidence>
<evidence type="ECO:0000256" key="1">
    <source>
        <dbReference type="ARBA" id="ARBA00001913"/>
    </source>
</evidence>
<evidence type="ECO:0000256" key="6">
    <source>
        <dbReference type="ARBA" id="ARBA00022837"/>
    </source>
</evidence>
<dbReference type="SUPFAM" id="SSF53649">
    <property type="entry name" value="Alkaline phosphatase-like"/>
    <property type="match status" value="1"/>
</dbReference>
<dbReference type="CDD" id="cd16144">
    <property type="entry name" value="ARS_like"/>
    <property type="match status" value="1"/>
</dbReference>
<keyword evidence="4 8" id="KW-0732">Signal</keyword>
<dbReference type="InterPro" id="IPR000917">
    <property type="entry name" value="Sulfatase_N"/>
</dbReference>
<dbReference type="InterPro" id="IPR050738">
    <property type="entry name" value="Sulfatase"/>
</dbReference>
<reference evidence="10" key="1">
    <citation type="journal article" date="2021" name="PeerJ">
        <title>Extensive microbial diversity within the chicken gut microbiome revealed by metagenomics and culture.</title>
        <authorList>
            <person name="Gilroy R."/>
            <person name="Ravi A."/>
            <person name="Getino M."/>
            <person name="Pursley I."/>
            <person name="Horton D.L."/>
            <person name="Alikhan N.F."/>
            <person name="Baker D."/>
            <person name="Gharbi K."/>
            <person name="Hall N."/>
            <person name="Watson M."/>
            <person name="Adriaenssens E.M."/>
            <person name="Foster-Nyarko E."/>
            <person name="Jarju S."/>
            <person name="Secka A."/>
            <person name="Antonio M."/>
            <person name="Oren A."/>
            <person name="Chaudhuri R.R."/>
            <person name="La Ragione R."/>
            <person name="Hildebrand F."/>
            <person name="Pallen M.J."/>
        </authorList>
    </citation>
    <scope>NUCLEOTIDE SEQUENCE</scope>
    <source>
        <strain evidence="10">8470</strain>
    </source>
</reference>
<dbReference type="Gene3D" id="3.30.1120.10">
    <property type="match status" value="1"/>
</dbReference>
<dbReference type="Gene3D" id="3.40.720.10">
    <property type="entry name" value="Alkaline Phosphatase, subunit A"/>
    <property type="match status" value="1"/>
</dbReference>
<evidence type="ECO:0000256" key="2">
    <source>
        <dbReference type="ARBA" id="ARBA00008779"/>
    </source>
</evidence>
<dbReference type="GO" id="GO:0004065">
    <property type="term" value="F:arylsulfatase activity"/>
    <property type="evidence" value="ECO:0007669"/>
    <property type="project" value="TreeGrafter"/>
</dbReference>
<protein>
    <submittedName>
        <fullName evidence="10">Sulfatase</fullName>
    </submittedName>
</protein>
<dbReference type="GO" id="GO:0046872">
    <property type="term" value="F:metal ion binding"/>
    <property type="evidence" value="ECO:0007669"/>
    <property type="project" value="UniProtKB-KW"/>
</dbReference>
<feature type="domain" description="Sulfatase N-terminal" evidence="9">
    <location>
        <begin position="30"/>
        <end position="396"/>
    </location>
</feature>
<proteinExistence type="inferred from homology"/>
<name>A0A948X105_9BACT</name>
<dbReference type="Pfam" id="PF00884">
    <property type="entry name" value="Sulfatase"/>
    <property type="match status" value="1"/>
</dbReference>
<dbReference type="AlphaFoldDB" id="A0A948X105"/>
<comment type="caution">
    <text evidence="10">The sequence shown here is derived from an EMBL/GenBank/DDBJ whole genome shotgun (WGS) entry which is preliminary data.</text>
</comment>
<feature type="signal peptide" evidence="8">
    <location>
        <begin position="1"/>
        <end position="24"/>
    </location>
</feature>
<sequence length="523" mass="59011">MRKKFTLGNALLSACCLSSLSLHAQTADRPNIILFLVDDMGWQDTSVPFYNDSVMPLNRRYHTPNMERLAEAGVRFTRAYACPISTPTRCSLMSGMNAARHRVTNWTLDYDKRTDAERGDIVPPEWNYNGIQPDTVTSTHDRKNTTLITGLPEILRRNGYYTIHCGKAHFGAISTTGADPSAFGFEVNIGGGANGAPGSYLGTRNFGQGKWAVKGLEKYHGQDIFLSEVLTREALSALEKPIAEKKPFYLYMSHYAVHAPYDEDKRFSGKYRNRYDEQLKDTLNEMEIHYAALVEGMDKSLGDILDFLQKRPEVASNTILLFMSDNGGQALNNVRQGKANRDQNYPARAGKGSAFMGGVREPMMVCWPGVTEKNTTNDNPVMIEDFFPTILEMAGISGYTTSQTVDGKSFVHLLKNPDEKRERPILWHFPNLWGETQNKEEGYGAFSAYLKGNYHLIYHWENRKLRLYNIKEDISEQNDLSAQYPDIVKALAKEMTDELKRCKAQRPSLKTTGKRIAYPDGSL</sequence>
<keyword evidence="6" id="KW-0106">Calcium</keyword>
<reference evidence="10" key="2">
    <citation type="submission" date="2021-04" db="EMBL/GenBank/DDBJ databases">
        <authorList>
            <person name="Gilroy R."/>
        </authorList>
    </citation>
    <scope>NUCLEOTIDE SEQUENCE</scope>
    <source>
        <strain evidence="10">8470</strain>
    </source>
</reference>
<organism evidence="10 11">
    <name type="scientific">Candidatus Phocaeicola excrementipullorum</name>
    <dbReference type="NCBI Taxonomy" id="2838731"/>
    <lineage>
        <taxon>Bacteria</taxon>
        <taxon>Pseudomonadati</taxon>
        <taxon>Bacteroidota</taxon>
        <taxon>Bacteroidia</taxon>
        <taxon>Bacteroidales</taxon>
        <taxon>Bacteroidaceae</taxon>
        <taxon>Phocaeicola</taxon>
    </lineage>
</organism>
<feature type="modified residue" description="3-oxoalanine (Ser)" evidence="7">
    <location>
        <position position="85"/>
    </location>
</feature>
<dbReference type="PROSITE" id="PS51257">
    <property type="entry name" value="PROKAR_LIPOPROTEIN"/>
    <property type="match status" value="1"/>
</dbReference>
<keyword evidence="5" id="KW-0378">Hydrolase</keyword>
<evidence type="ECO:0000313" key="10">
    <source>
        <dbReference type="EMBL" id="MBU3855912.1"/>
    </source>
</evidence>
<feature type="chain" id="PRO_5038128879" evidence="8">
    <location>
        <begin position="25"/>
        <end position="523"/>
    </location>
</feature>
<dbReference type="InterPro" id="IPR017850">
    <property type="entry name" value="Alkaline_phosphatase_core_sf"/>
</dbReference>
<comment type="PTM">
    <text evidence="7">The conversion to 3-oxoalanine (also known as C-formylglycine, FGly), of a serine or cysteine residue in prokaryotes and of a cysteine residue in eukaryotes, is critical for catalytic activity.</text>
</comment>
<evidence type="ECO:0000256" key="7">
    <source>
        <dbReference type="PIRSR" id="PIRSR600917-52"/>
    </source>
</evidence>
<dbReference type="Proteomes" id="UP000784286">
    <property type="component" value="Unassembled WGS sequence"/>
</dbReference>
<evidence type="ECO:0000256" key="5">
    <source>
        <dbReference type="ARBA" id="ARBA00022801"/>
    </source>
</evidence>
<keyword evidence="3" id="KW-0479">Metal-binding</keyword>
<gene>
    <name evidence="10" type="ORF">H9928_05035</name>
</gene>
<dbReference type="PANTHER" id="PTHR42693">
    <property type="entry name" value="ARYLSULFATASE FAMILY MEMBER"/>
    <property type="match status" value="1"/>
</dbReference>
<dbReference type="PANTHER" id="PTHR42693:SF42">
    <property type="entry name" value="ARYLSULFATASE G"/>
    <property type="match status" value="1"/>
</dbReference>
<evidence type="ECO:0000256" key="8">
    <source>
        <dbReference type="SAM" id="SignalP"/>
    </source>
</evidence>
<comment type="similarity">
    <text evidence="2">Belongs to the sulfatase family.</text>
</comment>